<dbReference type="EMBL" id="UOFV01000324">
    <property type="protein sequence ID" value="VAX02566.1"/>
    <property type="molecule type" value="Genomic_DNA"/>
</dbReference>
<evidence type="ECO:0000259" key="2">
    <source>
        <dbReference type="Pfam" id="PF00437"/>
    </source>
</evidence>
<feature type="non-terminal residue" evidence="3">
    <location>
        <position position="347"/>
    </location>
</feature>
<dbReference type="Pfam" id="PF00437">
    <property type="entry name" value="T2SSE"/>
    <property type="match status" value="1"/>
</dbReference>
<comment type="similarity">
    <text evidence="1">Belongs to the GSP E family.</text>
</comment>
<dbReference type="NCBIfam" id="TIGR01420">
    <property type="entry name" value="pilT_fam"/>
    <property type="match status" value="1"/>
</dbReference>
<name>A0A3B1A9X2_9ZZZZ</name>
<dbReference type="GO" id="GO:0005524">
    <property type="term" value="F:ATP binding"/>
    <property type="evidence" value="ECO:0007669"/>
    <property type="project" value="InterPro"/>
</dbReference>
<feature type="domain" description="Bacterial type II secretion system protein E" evidence="2">
    <location>
        <begin position="3"/>
        <end position="272"/>
    </location>
</feature>
<dbReference type="GO" id="GO:0016887">
    <property type="term" value="F:ATP hydrolysis activity"/>
    <property type="evidence" value="ECO:0007669"/>
    <property type="project" value="InterPro"/>
</dbReference>
<gene>
    <name evidence="3" type="ORF">MNBD_GAMMA19-1148</name>
</gene>
<reference evidence="3" key="1">
    <citation type="submission" date="2018-06" db="EMBL/GenBank/DDBJ databases">
        <authorList>
            <person name="Zhirakovskaya E."/>
        </authorList>
    </citation>
    <scope>NUCLEOTIDE SEQUENCE</scope>
</reference>
<dbReference type="PANTHER" id="PTHR30486">
    <property type="entry name" value="TWITCHING MOTILITY PROTEIN PILT"/>
    <property type="match status" value="1"/>
</dbReference>
<dbReference type="InterPro" id="IPR006321">
    <property type="entry name" value="PilT/PilU"/>
</dbReference>
<dbReference type="Gene3D" id="3.30.450.90">
    <property type="match status" value="1"/>
</dbReference>
<organism evidence="3">
    <name type="scientific">hydrothermal vent metagenome</name>
    <dbReference type="NCBI Taxonomy" id="652676"/>
    <lineage>
        <taxon>unclassified sequences</taxon>
        <taxon>metagenomes</taxon>
        <taxon>ecological metagenomes</taxon>
    </lineage>
</organism>
<dbReference type="CDD" id="cd01131">
    <property type="entry name" value="PilT"/>
    <property type="match status" value="1"/>
</dbReference>
<accession>A0A3B1A9X2</accession>
<dbReference type="InterPro" id="IPR001482">
    <property type="entry name" value="T2SS/T4SS_dom"/>
</dbReference>
<evidence type="ECO:0000313" key="3">
    <source>
        <dbReference type="EMBL" id="VAX02566.1"/>
    </source>
</evidence>
<dbReference type="PANTHER" id="PTHR30486:SF12">
    <property type="entry name" value="TYPE IV PILUS ATPASE PILU"/>
    <property type="match status" value="1"/>
</dbReference>
<evidence type="ECO:0000256" key="1">
    <source>
        <dbReference type="ARBA" id="ARBA00006611"/>
    </source>
</evidence>
<sequence>MELLSKLLKIMVAKDASDLFLCTASPPAFRINGSLQTYAIEPLNSGTTEKMAQLVMRPEHAAAFKEDLEISLGYTVPGIGRFRFNVFHQRGEVSLVIRLVPLQVPGFETLGIPELLKDITMLKRGLILVVGPSGAGKSTTLAAMIDHRNINTTSHIITVEDPIEYMLTAKQSVINQREIGVDTHSYHKALINALRQSPDMLMIGEIREHEIMEDVLEFSDTGHLCLATLHANNASQVFERIVHMFPQEKRELLRYSLSQNIKAVVSQVLVPTRDGGRTVAVEVLIATSRVRDLIRRGDFTELAEVMEKDTNSGMCTMDQSLYLLYADGRISEETALAYAESRSNMRL</sequence>
<proteinExistence type="inferred from homology"/>
<dbReference type="Gene3D" id="3.40.50.300">
    <property type="entry name" value="P-loop containing nucleotide triphosphate hydrolases"/>
    <property type="match status" value="1"/>
</dbReference>
<protein>
    <submittedName>
        <fullName evidence="3">Twitching motility protein PilT</fullName>
    </submittedName>
</protein>
<dbReference type="SUPFAM" id="SSF52540">
    <property type="entry name" value="P-loop containing nucleoside triphosphate hydrolases"/>
    <property type="match status" value="1"/>
</dbReference>
<dbReference type="AlphaFoldDB" id="A0A3B1A9X2"/>
<dbReference type="InterPro" id="IPR050921">
    <property type="entry name" value="T4SS_GSP_E_ATPase"/>
</dbReference>
<dbReference type="InterPro" id="IPR027417">
    <property type="entry name" value="P-loop_NTPase"/>
</dbReference>